<dbReference type="VEuPathDB" id="AmoebaDB:EIN_172940"/>
<dbReference type="AlphaFoldDB" id="A0A0A1TVV4"/>
<organism evidence="1 2">
    <name type="scientific">Entamoeba invadens IP1</name>
    <dbReference type="NCBI Taxonomy" id="370355"/>
    <lineage>
        <taxon>Eukaryota</taxon>
        <taxon>Amoebozoa</taxon>
        <taxon>Evosea</taxon>
        <taxon>Archamoebae</taxon>
        <taxon>Mastigamoebida</taxon>
        <taxon>Entamoebidae</taxon>
        <taxon>Entamoeba</taxon>
    </lineage>
</organism>
<evidence type="ECO:0000313" key="2">
    <source>
        <dbReference type="Proteomes" id="UP000014680"/>
    </source>
</evidence>
<sequence length="156" mass="18114">MYYIFSALWKYITSCLKSSKPETLKATQPSLNKLMHLSRVTTRTIGRLSRPYNDGGRLSICSNGKTQKEYTKPKKVLNPVNKANKRIEKRIVDGSFSIGEEVTQFKNGVQIPIQLQMMQIKRKIDEVWGLTEMKKENNFRESTRRPVSLFPTWKVD</sequence>
<accession>A0A0A1TVV4</accession>
<evidence type="ECO:0000313" key="1">
    <source>
        <dbReference type="EMBL" id="ELP84639.1"/>
    </source>
</evidence>
<dbReference type="Proteomes" id="UP000014680">
    <property type="component" value="Unassembled WGS sequence"/>
</dbReference>
<name>A0A0A1TVV4_ENTIV</name>
<keyword evidence="2" id="KW-1185">Reference proteome</keyword>
<gene>
    <name evidence="1" type="ORF">EIN_172940</name>
</gene>
<proteinExistence type="predicted"/>
<reference evidence="1 2" key="1">
    <citation type="submission" date="2012-10" db="EMBL/GenBank/DDBJ databases">
        <authorList>
            <person name="Zafar N."/>
            <person name="Inman J."/>
            <person name="Hall N."/>
            <person name="Lorenzi H."/>
            <person name="Caler E."/>
        </authorList>
    </citation>
    <scope>NUCLEOTIDE SEQUENCE [LARGE SCALE GENOMIC DNA]</scope>
    <source>
        <strain evidence="1 2">IP1</strain>
    </source>
</reference>
<dbReference type="KEGG" id="eiv:EIN_172940"/>
<protein>
    <submittedName>
        <fullName evidence="1">Uncharacterized protein</fullName>
    </submittedName>
</protein>
<dbReference type="RefSeq" id="XP_004183985.1">
    <property type="nucleotide sequence ID" value="XM_004183937.1"/>
</dbReference>
<dbReference type="EMBL" id="KB207112">
    <property type="protein sequence ID" value="ELP84639.1"/>
    <property type="molecule type" value="Genomic_DNA"/>
</dbReference>
<dbReference type="GeneID" id="14883418"/>